<accession>A0AAJ1DHC2</accession>
<name>A0AAJ1DHC2_PROMI</name>
<evidence type="ECO:0000313" key="1">
    <source>
        <dbReference type="EMBL" id="ARX34073.1"/>
    </source>
</evidence>
<dbReference type="EMBL" id="CP021694">
    <property type="protein sequence ID" value="ARX34073.1"/>
    <property type="molecule type" value="Genomic_DNA"/>
</dbReference>
<organism evidence="1 2">
    <name type="scientific">Proteus mirabilis</name>
    <dbReference type="NCBI Taxonomy" id="584"/>
    <lineage>
        <taxon>Bacteria</taxon>
        <taxon>Pseudomonadati</taxon>
        <taxon>Pseudomonadota</taxon>
        <taxon>Gammaproteobacteria</taxon>
        <taxon>Enterobacterales</taxon>
        <taxon>Morganellaceae</taxon>
        <taxon>Proteus</taxon>
    </lineage>
</organism>
<dbReference type="AlphaFoldDB" id="A0AAJ1DHC2"/>
<reference evidence="1 2" key="1">
    <citation type="submission" date="2017-05" db="EMBL/GenBank/DDBJ databases">
        <title>Whole genome sequencing of Proteus mirabilis AR_0155.</title>
        <authorList>
            <person name="Conlan S."/>
            <person name="Thomas P.J."/>
            <person name="Mullikin J."/>
            <person name="Frank K.M."/>
            <person name="Segre J.A."/>
        </authorList>
    </citation>
    <scope>NUCLEOTIDE SEQUENCE [LARGE SCALE GENOMIC DNA]</scope>
    <source>
        <strain evidence="1 2">AR_0155</strain>
    </source>
</reference>
<proteinExistence type="predicted"/>
<gene>
    <name evidence="1" type="ORF">AM402_07875</name>
</gene>
<dbReference type="RefSeq" id="WP_052124641.1">
    <property type="nucleotide sequence ID" value="NZ_CAXOHV010000043.1"/>
</dbReference>
<dbReference type="Proteomes" id="UP000195540">
    <property type="component" value="Chromosome"/>
</dbReference>
<protein>
    <submittedName>
        <fullName evidence="1">Uncharacterized protein</fullName>
    </submittedName>
</protein>
<evidence type="ECO:0000313" key="2">
    <source>
        <dbReference type="Proteomes" id="UP000195540"/>
    </source>
</evidence>
<sequence>MMSIENFSAGVQYDDYKGSTAADNQDINNVYKYLEGKQLKIKDKVIVGISLDASHLSLDPDHELSVRFFLSDLQGESDVPTLIKSKNPLSVKEIKIDMSYKEFFQLFKRFNLTLSTKGLLENKDIDII</sequence>